<dbReference type="Gene3D" id="3.60.21.10">
    <property type="match status" value="1"/>
</dbReference>
<dbReference type="GO" id="GO:0047734">
    <property type="term" value="F:CDP-glycerol diphosphatase activity"/>
    <property type="evidence" value="ECO:0007669"/>
    <property type="project" value="TreeGrafter"/>
</dbReference>
<dbReference type="GO" id="GO:0008663">
    <property type="term" value="F:2',3'-cyclic-nucleotide 2'-phosphodiesterase activity"/>
    <property type="evidence" value="ECO:0007669"/>
    <property type="project" value="TreeGrafter"/>
</dbReference>
<dbReference type="EMBL" id="CAJPVJ010017816">
    <property type="protein sequence ID" value="CAG2176752.1"/>
    <property type="molecule type" value="Genomic_DNA"/>
</dbReference>
<dbReference type="Proteomes" id="UP000728032">
    <property type="component" value="Unassembled WGS sequence"/>
</dbReference>
<dbReference type="GO" id="GO:0030145">
    <property type="term" value="F:manganese ion binding"/>
    <property type="evidence" value="ECO:0007669"/>
    <property type="project" value="TreeGrafter"/>
</dbReference>
<dbReference type="SUPFAM" id="SSF56300">
    <property type="entry name" value="Metallo-dependent phosphatases"/>
    <property type="match status" value="1"/>
</dbReference>
<protein>
    <submittedName>
        <fullName evidence="1">Uncharacterized protein</fullName>
    </submittedName>
</protein>
<feature type="non-terminal residue" evidence="1">
    <location>
        <position position="1"/>
    </location>
</feature>
<dbReference type="PANTHER" id="PTHR16509:SF1">
    <property type="entry name" value="MANGANESE-DEPENDENT ADP-RIBOSE_CDP-ALCOHOL DIPHOSPHATASE"/>
    <property type="match status" value="1"/>
</dbReference>
<accession>A0A7R9MGR0</accession>
<gene>
    <name evidence="1" type="ORF">ONB1V03_LOCUS16185</name>
</gene>
<evidence type="ECO:0000313" key="1">
    <source>
        <dbReference type="EMBL" id="CAD7659590.1"/>
    </source>
</evidence>
<keyword evidence="2" id="KW-1185">Reference proteome</keyword>
<dbReference type="OrthoDB" id="9675250at2759"/>
<organism evidence="1">
    <name type="scientific">Oppiella nova</name>
    <dbReference type="NCBI Taxonomy" id="334625"/>
    <lineage>
        <taxon>Eukaryota</taxon>
        <taxon>Metazoa</taxon>
        <taxon>Ecdysozoa</taxon>
        <taxon>Arthropoda</taxon>
        <taxon>Chelicerata</taxon>
        <taxon>Arachnida</taxon>
        <taxon>Acari</taxon>
        <taxon>Acariformes</taxon>
        <taxon>Sarcoptiformes</taxon>
        <taxon>Oribatida</taxon>
        <taxon>Brachypylina</taxon>
        <taxon>Oppioidea</taxon>
        <taxon>Oppiidae</taxon>
        <taxon>Oppiella</taxon>
    </lineage>
</organism>
<evidence type="ECO:0000313" key="2">
    <source>
        <dbReference type="Proteomes" id="UP000728032"/>
    </source>
</evidence>
<dbReference type="AlphaFoldDB" id="A0A7R9MGR0"/>
<proteinExistence type="predicted"/>
<dbReference type="EMBL" id="OC932641">
    <property type="protein sequence ID" value="CAD7659590.1"/>
    <property type="molecule type" value="Genomic_DNA"/>
</dbReference>
<dbReference type="InterPro" id="IPR029052">
    <property type="entry name" value="Metallo-depent_PP-like"/>
</dbReference>
<dbReference type="GO" id="GO:0047631">
    <property type="term" value="F:ADP-ribose diphosphatase activity"/>
    <property type="evidence" value="ECO:0007669"/>
    <property type="project" value="TreeGrafter"/>
</dbReference>
<name>A0A7R9MGR0_9ACAR</name>
<sequence>MNFHLFKLIHWYNKQSNQRLRHYFSGQSLAQTMSYLLRFGVVADVQYADNDDRQAWYDANKTRFYRNSLTQVKKAFSHWNCEENQNQGISFVLQLGDIIDGINAQPREYHDSSLDAIR</sequence>
<dbReference type="PANTHER" id="PTHR16509">
    <property type="match status" value="1"/>
</dbReference>
<reference evidence="1" key="1">
    <citation type="submission" date="2020-11" db="EMBL/GenBank/DDBJ databases">
        <authorList>
            <person name="Tran Van P."/>
        </authorList>
    </citation>
    <scope>NUCLEOTIDE SEQUENCE</scope>
</reference>